<dbReference type="EMBL" id="CP014646">
    <property type="protein sequence ID" value="AMO37467.1"/>
    <property type="molecule type" value="Genomic_DNA"/>
</dbReference>
<sequence length="107" mass="11829">MMRGDLITVALQGDYGKPRPAVVVQSDLFDEHPSVTLLPLTSDLRDTPLFRITIEPSPENGLRQRSQIMVDKIQTVTKEKIGPSLGRLSDEAQIAVNRSLMLFLGLA</sequence>
<dbReference type="SUPFAM" id="SSF50118">
    <property type="entry name" value="Cell growth inhibitor/plasmid maintenance toxic component"/>
    <property type="match status" value="1"/>
</dbReference>
<proteinExistence type="predicted"/>
<dbReference type="Gene3D" id="2.30.30.110">
    <property type="match status" value="1"/>
</dbReference>
<dbReference type="AlphaFoldDB" id="A0A127K679"/>
<dbReference type="STRING" id="1134435.AC731_011265"/>
<evidence type="ECO:0000313" key="1">
    <source>
        <dbReference type="EMBL" id="AMO37467.1"/>
    </source>
</evidence>
<accession>A0A127K679</accession>
<keyword evidence="2" id="KW-1185">Reference proteome</keyword>
<organism evidence="1 2">
    <name type="scientific">Thauera humireducens</name>
    <dbReference type="NCBI Taxonomy" id="1134435"/>
    <lineage>
        <taxon>Bacteria</taxon>
        <taxon>Pseudomonadati</taxon>
        <taxon>Pseudomonadota</taxon>
        <taxon>Betaproteobacteria</taxon>
        <taxon>Rhodocyclales</taxon>
        <taxon>Zoogloeaceae</taxon>
        <taxon>Thauera</taxon>
    </lineage>
</organism>
<dbReference type="GO" id="GO:0003677">
    <property type="term" value="F:DNA binding"/>
    <property type="evidence" value="ECO:0007669"/>
    <property type="project" value="InterPro"/>
</dbReference>
<evidence type="ECO:0000313" key="2">
    <source>
        <dbReference type="Proteomes" id="UP000036902"/>
    </source>
</evidence>
<dbReference type="Proteomes" id="UP000036902">
    <property type="component" value="Chromosome"/>
</dbReference>
<dbReference type="KEGG" id="thu:AC731_011265"/>
<dbReference type="Pfam" id="PF02452">
    <property type="entry name" value="PemK_toxin"/>
    <property type="match status" value="1"/>
</dbReference>
<protein>
    <submittedName>
        <fullName evidence="1">Growth inhibitor PemK</fullName>
    </submittedName>
</protein>
<dbReference type="GO" id="GO:0006402">
    <property type="term" value="P:mRNA catabolic process"/>
    <property type="evidence" value="ECO:0007669"/>
    <property type="project" value="TreeGrafter"/>
</dbReference>
<dbReference type="GO" id="GO:0016075">
    <property type="term" value="P:rRNA catabolic process"/>
    <property type="evidence" value="ECO:0007669"/>
    <property type="project" value="TreeGrafter"/>
</dbReference>
<name>A0A127K679_9RHOO</name>
<gene>
    <name evidence="1" type="ORF">AC731_011265</name>
</gene>
<reference evidence="2" key="1">
    <citation type="submission" date="2016-03" db="EMBL/GenBank/DDBJ databases">
        <authorList>
            <person name="Ma C."/>
            <person name="Zhou S."/>
            <person name="Yang G."/>
        </authorList>
    </citation>
    <scope>NUCLEOTIDE SEQUENCE [LARGE SCALE GENOMIC DNA]</scope>
    <source>
        <strain evidence="2">SgZ-1</strain>
    </source>
</reference>
<dbReference type="InterPro" id="IPR003477">
    <property type="entry name" value="PemK-like"/>
</dbReference>
<dbReference type="InterPro" id="IPR011067">
    <property type="entry name" value="Plasmid_toxin/cell-grow_inhib"/>
</dbReference>
<dbReference type="GO" id="GO:0004521">
    <property type="term" value="F:RNA endonuclease activity"/>
    <property type="evidence" value="ECO:0007669"/>
    <property type="project" value="TreeGrafter"/>
</dbReference>
<dbReference type="PANTHER" id="PTHR33988">
    <property type="entry name" value="ENDORIBONUCLEASE MAZF-RELATED"/>
    <property type="match status" value="1"/>
</dbReference>